<dbReference type="PROSITE" id="PS50110">
    <property type="entry name" value="RESPONSE_REGULATORY"/>
    <property type="match status" value="1"/>
</dbReference>
<dbReference type="InterPro" id="IPR024186">
    <property type="entry name" value="Sig_transdc_resp-reg_PatA"/>
</dbReference>
<dbReference type="SMART" id="SM00448">
    <property type="entry name" value="REC"/>
    <property type="match status" value="1"/>
</dbReference>
<dbReference type="EMBL" id="QXHD01000004">
    <property type="protein sequence ID" value="NEZ58083.1"/>
    <property type="molecule type" value="Genomic_DNA"/>
</dbReference>
<gene>
    <name evidence="5" type="ORF">DXZ20_21030</name>
</gene>
<dbReference type="PANTHER" id="PTHR44591:SF3">
    <property type="entry name" value="RESPONSE REGULATORY DOMAIN-CONTAINING PROTEIN"/>
    <property type="match status" value="1"/>
</dbReference>
<evidence type="ECO:0000256" key="2">
    <source>
        <dbReference type="PROSITE-ProRule" id="PRU00169"/>
    </source>
</evidence>
<reference evidence="5 6" key="1">
    <citation type="journal article" date="2020" name="Microb. Ecol.">
        <title>Ecogenomics of the Marine Benthic Filamentous Cyanobacterium Adonisia.</title>
        <authorList>
            <person name="Walter J.M."/>
            <person name="Coutinho F.H."/>
            <person name="Leomil L."/>
            <person name="Hargreaves P.I."/>
            <person name="Campeao M.E."/>
            <person name="Vieira V.V."/>
            <person name="Silva B.S."/>
            <person name="Fistarol G.O."/>
            <person name="Salomon P.S."/>
            <person name="Sawabe T."/>
            <person name="Mino S."/>
            <person name="Hosokawa M."/>
            <person name="Miyashita H."/>
            <person name="Maruyama F."/>
            <person name="van Verk M.C."/>
            <person name="Dutilh B.E."/>
            <person name="Thompson C.C."/>
            <person name="Thompson F.L."/>
        </authorList>
    </citation>
    <scope>NUCLEOTIDE SEQUENCE [LARGE SCALE GENOMIC DNA]</scope>
    <source>
        <strain evidence="5 6">CCMR0081</strain>
    </source>
</reference>
<dbReference type="Pfam" id="PF14332">
    <property type="entry name" value="DUF4388"/>
    <property type="match status" value="1"/>
</dbReference>
<evidence type="ECO:0000256" key="3">
    <source>
        <dbReference type="SAM" id="MobiDB-lite"/>
    </source>
</evidence>
<sequence>MNFMKSLQKSRLTNTTKTIRSFQPLVLLASFVHTYGSGCLEVDAKSMSWWIYFKDGKLNYASYASDKSLAYTLKWLKLKLAAMSQKAFAWLEENSEELLNIEPENTQSIQYFDYQIICYLIDQKYLELWQAQELIEQLTREAIESFLSLSGGAVRIERELFEIPIFTRLDPKATIEDCQARIKTWKLLRPLITSPHQRPYIVSQDTFFNTNNSDSISPRLKSKLGNILRGYSIRHIAAILQQDELDVAKFLHPYIENQSILLRAPESPFDRLTGLEKPLAKKAQGIDPIKGINSNRSPYLSSNSHKKQKSRPVIACVDDSPNTLDQIERFLGEENFSVFKFIEPIKATFQLKRLKPDIILLDLTMPTISGYELCRMLRRLPGFEDIPVVMVTGKKGIINKTRAKLVGATDYLEKPFNRASLLDVISRNLS</sequence>
<dbReference type="InterPro" id="IPR001789">
    <property type="entry name" value="Sig_transdc_resp-reg_receiver"/>
</dbReference>
<organism evidence="5 6">
    <name type="scientific">Adonisia turfae CCMR0081</name>
    <dbReference type="NCBI Taxonomy" id="2292702"/>
    <lineage>
        <taxon>Bacteria</taxon>
        <taxon>Bacillati</taxon>
        <taxon>Cyanobacteriota</taxon>
        <taxon>Adonisia</taxon>
        <taxon>Adonisia turfae</taxon>
    </lineage>
</organism>
<dbReference type="GO" id="GO:0000160">
    <property type="term" value="P:phosphorelay signal transduction system"/>
    <property type="evidence" value="ECO:0007669"/>
    <property type="project" value="InterPro"/>
</dbReference>
<evidence type="ECO:0000313" key="5">
    <source>
        <dbReference type="EMBL" id="NEZ58083.1"/>
    </source>
</evidence>
<evidence type="ECO:0000256" key="1">
    <source>
        <dbReference type="ARBA" id="ARBA00022553"/>
    </source>
</evidence>
<name>A0A6M0RQN0_9CYAN</name>
<evidence type="ECO:0000313" key="6">
    <source>
        <dbReference type="Proteomes" id="UP000481033"/>
    </source>
</evidence>
<dbReference type="Proteomes" id="UP000481033">
    <property type="component" value="Unassembled WGS sequence"/>
</dbReference>
<dbReference type="AlphaFoldDB" id="A0A6M0RQN0"/>
<comment type="caution">
    <text evidence="5">The sequence shown here is derived from an EMBL/GenBank/DDBJ whole genome shotgun (WGS) entry which is preliminary data.</text>
</comment>
<feature type="domain" description="Response regulatory" evidence="4">
    <location>
        <begin position="313"/>
        <end position="429"/>
    </location>
</feature>
<dbReference type="InterPro" id="IPR050595">
    <property type="entry name" value="Bact_response_regulator"/>
</dbReference>
<dbReference type="Pfam" id="PF00072">
    <property type="entry name" value="Response_reg"/>
    <property type="match status" value="1"/>
</dbReference>
<dbReference type="InterPro" id="IPR011006">
    <property type="entry name" value="CheY-like_superfamily"/>
</dbReference>
<evidence type="ECO:0000259" key="4">
    <source>
        <dbReference type="PROSITE" id="PS50110"/>
    </source>
</evidence>
<accession>A0A6M0RQN0</accession>
<dbReference type="InterPro" id="IPR025497">
    <property type="entry name" value="PatA-like_N"/>
</dbReference>
<feature type="modified residue" description="4-aspartylphosphate" evidence="2">
    <location>
        <position position="362"/>
    </location>
</feature>
<dbReference type="SUPFAM" id="SSF52172">
    <property type="entry name" value="CheY-like"/>
    <property type="match status" value="1"/>
</dbReference>
<feature type="compositionally biased region" description="Polar residues" evidence="3">
    <location>
        <begin position="292"/>
        <end position="303"/>
    </location>
</feature>
<keyword evidence="6" id="KW-1185">Reference proteome</keyword>
<feature type="region of interest" description="Disordered" evidence="3">
    <location>
        <begin position="286"/>
        <end position="307"/>
    </location>
</feature>
<dbReference type="PIRSF" id="PIRSF005897">
    <property type="entry name" value="RR_PatA"/>
    <property type="match status" value="1"/>
</dbReference>
<dbReference type="PANTHER" id="PTHR44591">
    <property type="entry name" value="STRESS RESPONSE REGULATOR PROTEIN 1"/>
    <property type="match status" value="1"/>
</dbReference>
<keyword evidence="1 2" id="KW-0597">Phosphoprotein</keyword>
<proteinExistence type="predicted"/>
<dbReference type="Gene3D" id="3.40.50.2300">
    <property type="match status" value="1"/>
</dbReference>
<protein>
    <submittedName>
        <fullName evidence="5">Response regulator</fullName>
    </submittedName>
</protein>